<dbReference type="AlphaFoldDB" id="A0A1T4PV22"/>
<gene>
    <name evidence="2" type="ORF">SAMN05428963_104163</name>
</gene>
<organism evidence="2 3">
    <name type="scientific">Consotaella salsifontis</name>
    <dbReference type="NCBI Taxonomy" id="1365950"/>
    <lineage>
        <taxon>Bacteria</taxon>
        <taxon>Pseudomonadati</taxon>
        <taxon>Pseudomonadota</taxon>
        <taxon>Alphaproteobacteria</taxon>
        <taxon>Hyphomicrobiales</taxon>
        <taxon>Aurantimonadaceae</taxon>
        <taxon>Consotaella</taxon>
    </lineage>
</organism>
<keyword evidence="3" id="KW-1185">Reference proteome</keyword>
<name>A0A1T4PV22_9HYPH</name>
<dbReference type="EMBL" id="FUXL01000004">
    <property type="protein sequence ID" value="SJZ95101.1"/>
    <property type="molecule type" value="Genomic_DNA"/>
</dbReference>
<proteinExistence type="predicted"/>
<feature type="signal peptide" evidence="1">
    <location>
        <begin position="1"/>
        <end position="32"/>
    </location>
</feature>
<dbReference type="OrthoDB" id="8100388at2"/>
<evidence type="ECO:0000313" key="2">
    <source>
        <dbReference type="EMBL" id="SJZ95101.1"/>
    </source>
</evidence>
<evidence type="ECO:0000313" key="3">
    <source>
        <dbReference type="Proteomes" id="UP000190135"/>
    </source>
</evidence>
<reference evidence="2 3" key="1">
    <citation type="submission" date="2017-02" db="EMBL/GenBank/DDBJ databases">
        <authorList>
            <person name="Peterson S.W."/>
        </authorList>
    </citation>
    <scope>NUCLEOTIDE SEQUENCE [LARGE SCALE GENOMIC DNA]</scope>
    <source>
        <strain evidence="2 3">USBA 369</strain>
    </source>
</reference>
<keyword evidence="1" id="KW-0732">Signal</keyword>
<evidence type="ECO:0000256" key="1">
    <source>
        <dbReference type="SAM" id="SignalP"/>
    </source>
</evidence>
<sequence length="169" mass="16843">MGGRARAPSPLSIAIVGLVTLLASIPPPQAKAAAGSCTIVVNSSGVLTPDANLTSLSTNNPGGRPASATITAMASGTLPGLVCSVGLPLNCFSVSVTAPSGFNSAPSGMTGTATFQPNVRLASGSSFLNLVSLVVLNGTSTVNFDLTAQTSMGVFRAGNYQVQETVRCE</sequence>
<dbReference type="RefSeq" id="WP_131829876.1">
    <property type="nucleotide sequence ID" value="NZ_FUXL01000004.1"/>
</dbReference>
<feature type="chain" id="PRO_5013295561" evidence="1">
    <location>
        <begin position="33"/>
        <end position="169"/>
    </location>
</feature>
<dbReference type="Proteomes" id="UP000190135">
    <property type="component" value="Unassembled WGS sequence"/>
</dbReference>
<protein>
    <submittedName>
        <fullName evidence="2">Uncharacterized protein</fullName>
    </submittedName>
</protein>
<accession>A0A1T4PV22</accession>